<organism evidence="1 2">
    <name type="scientific">Mycobacteroides abscessus subsp. massiliense</name>
    <dbReference type="NCBI Taxonomy" id="1962118"/>
    <lineage>
        <taxon>Bacteria</taxon>
        <taxon>Bacillati</taxon>
        <taxon>Actinomycetota</taxon>
        <taxon>Actinomycetes</taxon>
        <taxon>Mycobacteriales</taxon>
        <taxon>Mycobacteriaceae</taxon>
        <taxon>Mycobacteroides</taxon>
        <taxon>Mycobacteroides abscessus</taxon>
    </lineage>
</organism>
<sequence length="165" mass="17377">MPAVQITTSDLAPFATIPEVKATAMIADAMAMALLIAPCLDDPQLTGKKAAAAKAIIRGAILRWHEAGSGALSQKQQSAGPFAQSETYDTRQIRRAMYWPSEIEQLQSICRADDDASGGAWGYDVLGSCGPSHSPACTLNMGGTYCSCGANLTGHEPLWEATSDD</sequence>
<gene>
    <name evidence="1" type="ORF">SAMEA2259716_04790</name>
</gene>
<evidence type="ECO:0008006" key="3">
    <source>
        <dbReference type="Google" id="ProtNLM"/>
    </source>
</evidence>
<dbReference type="Proteomes" id="UP000190074">
    <property type="component" value="Unassembled WGS sequence"/>
</dbReference>
<dbReference type="RefSeq" id="WP_074270269.1">
    <property type="nucleotide sequence ID" value="NZ_FVGW01000012.1"/>
</dbReference>
<name>A0A1U2F988_9MYCO</name>
<evidence type="ECO:0000313" key="2">
    <source>
        <dbReference type="Proteomes" id="UP000190074"/>
    </source>
</evidence>
<reference evidence="1 2" key="1">
    <citation type="submission" date="2016-11" db="EMBL/GenBank/DDBJ databases">
        <authorList>
            <consortium name="Pathogen Informatics"/>
        </authorList>
    </citation>
    <scope>NUCLEOTIDE SEQUENCE [LARGE SCALE GENOMIC DNA]</scope>
    <source>
        <strain evidence="1 2">911</strain>
    </source>
</reference>
<dbReference type="EMBL" id="FVGW01000012">
    <property type="protein sequence ID" value="SKM68713.1"/>
    <property type="molecule type" value="Genomic_DNA"/>
</dbReference>
<evidence type="ECO:0000313" key="1">
    <source>
        <dbReference type="EMBL" id="SKM68713.1"/>
    </source>
</evidence>
<proteinExistence type="predicted"/>
<dbReference type="AlphaFoldDB" id="A0A1U2F988"/>
<protein>
    <recommendedName>
        <fullName evidence="3">Head-to-tail adaptor</fullName>
    </recommendedName>
</protein>
<accession>A0A1U2F988</accession>